<comment type="caution">
    <text evidence="2">The sequence shown here is derived from an EMBL/GenBank/DDBJ whole genome shotgun (WGS) entry which is preliminary data.</text>
</comment>
<accession>A0A9P6K217</accession>
<feature type="compositionally biased region" description="Basic and acidic residues" evidence="1">
    <location>
        <begin position="389"/>
        <end position="406"/>
    </location>
</feature>
<dbReference type="EMBL" id="JAAAXW010000133">
    <property type="protein sequence ID" value="KAF9542638.1"/>
    <property type="molecule type" value="Genomic_DNA"/>
</dbReference>
<evidence type="ECO:0000313" key="2">
    <source>
        <dbReference type="EMBL" id="KAF9542638.1"/>
    </source>
</evidence>
<feature type="region of interest" description="Disordered" evidence="1">
    <location>
        <begin position="1"/>
        <end position="30"/>
    </location>
</feature>
<proteinExistence type="predicted"/>
<feature type="compositionally biased region" description="Low complexity" evidence="1">
    <location>
        <begin position="360"/>
        <end position="378"/>
    </location>
</feature>
<reference evidence="2" key="1">
    <citation type="journal article" date="2020" name="Fungal Divers.">
        <title>Resolving the Mortierellaceae phylogeny through synthesis of multi-gene phylogenetics and phylogenomics.</title>
        <authorList>
            <person name="Vandepol N."/>
            <person name="Liber J."/>
            <person name="Desiro A."/>
            <person name="Na H."/>
            <person name="Kennedy M."/>
            <person name="Barry K."/>
            <person name="Grigoriev I.V."/>
            <person name="Miller A.N."/>
            <person name="O'Donnell K."/>
            <person name="Stajich J.E."/>
            <person name="Bonito G."/>
        </authorList>
    </citation>
    <scope>NUCLEOTIDE SEQUENCE</scope>
    <source>
        <strain evidence="2">NRRL 2591</strain>
    </source>
</reference>
<feature type="region of interest" description="Disordered" evidence="1">
    <location>
        <begin position="294"/>
        <end position="539"/>
    </location>
</feature>
<sequence length="640" mass="67486">MSGQGFFGKDKDRSRKDDSPSSSPSTSKLASKGWVSKMAFLYSKRKPSLPLQSHYLSLPVGGAAAATSPTAGTGGMYMLHSEDLSVTEFAKLAGITIVQDEDDPTTYDSQFIGNEIHENIRRGSSTTELTPPPSGGLLGPEYVTLGSAGNTLNSEGNLTVASPPSPSSRLGPASTPLTLSPPVPIREQRRRNSCSPAVLMPAAGSRAAATATTGSEIDRARHLTSSGALSLKRDDQQQQLPRPGSKDAIQLSQDLGRRRSFTSLTAIALELEGGSGESVEASDMQDVLQAGGAAVGGDPVATTSTPRLFLEPSTPITPTKNPQLTVPPAPPSMSHTLAMHALHTPRSRGGVPAGSGGGHSSRTGVSRTRSPSPSPLSRQIDLNSLESPQEERCDPLDMPWKRERTDSSLAQLSPPPLVTPPPAASKSPRQNLAHGRSGKNATKSSTTTKGLGSTNKHLKETAIPTAIGPVAHHHQRGKSMPLSLSDQQLTNTQHCRPPQACTPPPPPSSSASPTPASSSRSNSPNPTSSGRTFTPGTKVGRFTLVQERCTKHVDLLQAQQAQRRASLGEIGLLSNGASGEKKGVYLSPASSSSTFSLTENAVLDPTEWVENPMLKPEDNVRVFQRKRSRRILDPLPQSQP</sequence>
<feature type="compositionally biased region" description="Polar residues" evidence="1">
    <location>
        <begin position="148"/>
        <end position="162"/>
    </location>
</feature>
<evidence type="ECO:0000256" key="1">
    <source>
        <dbReference type="SAM" id="MobiDB-lite"/>
    </source>
</evidence>
<evidence type="ECO:0000313" key="3">
    <source>
        <dbReference type="Proteomes" id="UP000723463"/>
    </source>
</evidence>
<dbReference type="Proteomes" id="UP000723463">
    <property type="component" value="Unassembled WGS sequence"/>
</dbReference>
<name>A0A9P6K217_9FUNG</name>
<feature type="region of interest" description="Disordered" evidence="1">
    <location>
        <begin position="148"/>
        <end position="193"/>
    </location>
</feature>
<keyword evidence="3" id="KW-1185">Reference proteome</keyword>
<feature type="compositionally biased region" description="Polar residues" evidence="1">
    <location>
        <begin position="482"/>
        <end position="494"/>
    </location>
</feature>
<feature type="compositionally biased region" description="Polar residues" evidence="1">
    <location>
        <begin position="314"/>
        <end position="324"/>
    </location>
</feature>
<protein>
    <submittedName>
        <fullName evidence="2">Uncharacterized protein</fullName>
    </submittedName>
</protein>
<dbReference type="AlphaFoldDB" id="A0A9P6K217"/>
<feature type="region of interest" description="Disordered" evidence="1">
    <location>
        <begin position="226"/>
        <end position="254"/>
    </location>
</feature>
<feature type="compositionally biased region" description="Pro residues" evidence="1">
    <location>
        <begin position="413"/>
        <end position="423"/>
    </location>
</feature>
<organism evidence="2 3">
    <name type="scientific">Mortierella hygrophila</name>
    <dbReference type="NCBI Taxonomy" id="979708"/>
    <lineage>
        <taxon>Eukaryota</taxon>
        <taxon>Fungi</taxon>
        <taxon>Fungi incertae sedis</taxon>
        <taxon>Mucoromycota</taxon>
        <taxon>Mortierellomycotina</taxon>
        <taxon>Mortierellomycetes</taxon>
        <taxon>Mortierellales</taxon>
        <taxon>Mortierellaceae</taxon>
        <taxon>Mortierella</taxon>
    </lineage>
</organism>
<feature type="compositionally biased region" description="Low complexity" evidence="1">
    <location>
        <begin position="509"/>
        <end position="529"/>
    </location>
</feature>
<feature type="compositionally biased region" description="Low complexity" evidence="1">
    <location>
        <begin position="442"/>
        <end position="454"/>
    </location>
</feature>
<feature type="compositionally biased region" description="Basic and acidic residues" evidence="1">
    <location>
        <begin position="8"/>
        <end position="19"/>
    </location>
</feature>
<gene>
    <name evidence="2" type="ORF">EC957_001772</name>
</gene>